<keyword evidence="8 13" id="KW-1133">Transmembrane helix</keyword>
<comment type="similarity">
    <text evidence="3">Belongs to the cytochrome c oxidase bacterial subunit CtaF family.</text>
</comment>
<gene>
    <name evidence="14" type="ORF">JW592_17010</name>
</gene>
<evidence type="ECO:0000256" key="5">
    <source>
        <dbReference type="ARBA" id="ARBA00022475"/>
    </source>
</evidence>
<evidence type="ECO:0000256" key="11">
    <source>
        <dbReference type="ARBA" id="ARBA00031401"/>
    </source>
</evidence>
<dbReference type="RefSeq" id="WP_209265956.1">
    <property type="nucleotide sequence ID" value="NZ_JAFFZN010000014.1"/>
</dbReference>
<sequence>MKLEAMLFAGVSLFFACVTIPYALYGDDPAGTAAVLIACLMAALVSFFLTVQYKRRGTRPEDRLTGEIHERGGPLGFFPAGSPYPVLTALGVAVTGTGTVFGLWLALIGAGLTGAGVFGFVFQYARTDH</sequence>
<keyword evidence="5" id="KW-1003">Cell membrane</keyword>
<protein>
    <recommendedName>
        <fullName evidence="4">cytochrome-c oxidase</fullName>
        <ecNumber evidence="4">7.1.1.9</ecNumber>
    </recommendedName>
    <alternativeName>
        <fullName evidence="11">Cytochrome aa3 subunit 4</fullName>
    </alternativeName>
    <alternativeName>
        <fullName evidence="10">Cytochrome c oxidase polypeptide IV</fullName>
    </alternativeName>
</protein>
<keyword evidence="15" id="KW-1185">Reference proteome</keyword>
<proteinExistence type="inferred from homology"/>
<evidence type="ECO:0000256" key="9">
    <source>
        <dbReference type="ARBA" id="ARBA00023136"/>
    </source>
</evidence>
<evidence type="ECO:0000256" key="2">
    <source>
        <dbReference type="ARBA" id="ARBA00004651"/>
    </source>
</evidence>
<evidence type="ECO:0000256" key="3">
    <source>
        <dbReference type="ARBA" id="ARBA00006870"/>
    </source>
</evidence>
<reference evidence="14 15" key="1">
    <citation type="submission" date="2021-02" db="EMBL/GenBank/DDBJ databases">
        <title>Streptomyces spirodelae sp. nov., isolated from duckweed.</title>
        <authorList>
            <person name="Saimee Y."/>
            <person name="Duangmal K."/>
        </authorList>
    </citation>
    <scope>NUCLEOTIDE SEQUENCE [LARGE SCALE GENOMIC DNA]</scope>
    <source>
        <strain evidence="14 15">DW4-2</strain>
    </source>
</reference>
<dbReference type="InterPro" id="IPR021050">
    <property type="entry name" value="Cyt_c_oxidase_su4_actinobac"/>
</dbReference>
<accession>A0ABS3WVI4</accession>
<evidence type="ECO:0000256" key="12">
    <source>
        <dbReference type="ARBA" id="ARBA00047816"/>
    </source>
</evidence>
<comment type="catalytic activity">
    <reaction evidence="12">
        <text>4 Fe(II)-[cytochrome c] + O2 + 8 H(+)(in) = 4 Fe(III)-[cytochrome c] + 2 H2O + 4 H(+)(out)</text>
        <dbReference type="Rhea" id="RHEA:11436"/>
        <dbReference type="Rhea" id="RHEA-COMP:10350"/>
        <dbReference type="Rhea" id="RHEA-COMP:14399"/>
        <dbReference type="ChEBI" id="CHEBI:15377"/>
        <dbReference type="ChEBI" id="CHEBI:15378"/>
        <dbReference type="ChEBI" id="CHEBI:15379"/>
        <dbReference type="ChEBI" id="CHEBI:29033"/>
        <dbReference type="ChEBI" id="CHEBI:29034"/>
        <dbReference type="EC" id="7.1.1.9"/>
    </reaction>
</comment>
<evidence type="ECO:0000256" key="13">
    <source>
        <dbReference type="SAM" id="Phobius"/>
    </source>
</evidence>
<evidence type="ECO:0000313" key="14">
    <source>
        <dbReference type="EMBL" id="MBO8187152.1"/>
    </source>
</evidence>
<dbReference type="EC" id="7.1.1.9" evidence="4"/>
<name>A0ABS3WVI4_9ACTN</name>
<evidence type="ECO:0000256" key="6">
    <source>
        <dbReference type="ARBA" id="ARBA00022692"/>
    </source>
</evidence>
<evidence type="ECO:0000256" key="1">
    <source>
        <dbReference type="ARBA" id="ARBA00002536"/>
    </source>
</evidence>
<evidence type="ECO:0000256" key="10">
    <source>
        <dbReference type="ARBA" id="ARBA00031366"/>
    </source>
</evidence>
<keyword evidence="6 13" id="KW-0812">Transmembrane</keyword>
<evidence type="ECO:0000256" key="4">
    <source>
        <dbReference type="ARBA" id="ARBA00012949"/>
    </source>
</evidence>
<feature type="transmembrane region" description="Helical" evidence="13">
    <location>
        <begin position="72"/>
        <end position="95"/>
    </location>
</feature>
<comment type="subcellular location">
    <subcellularLocation>
        <location evidence="2">Cell membrane</location>
        <topology evidence="2">Multi-pass membrane protein</topology>
    </subcellularLocation>
</comment>
<comment type="function">
    <text evidence="1">Part of cytochrome c oxidase, its function is unknown.</text>
</comment>
<feature type="transmembrane region" description="Helical" evidence="13">
    <location>
        <begin position="7"/>
        <end position="25"/>
    </location>
</feature>
<keyword evidence="9 13" id="KW-0472">Membrane</keyword>
<keyword evidence="7" id="KW-1278">Translocase</keyword>
<feature type="transmembrane region" description="Helical" evidence="13">
    <location>
        <begin position="101"/>
        <end position="122"/>
    </location>
</feature>
<dbReference type="Proteomes" id="UP001518976">
    <property type="component" value="Unassembled WGS sequence"/>
</dbReference>
<comment type="caution">
    <text evidence="14">The sequence shown here is derived from an EMBL/GenBank/DDBJ whole genome shotgun (WGS) entry which is preliminary data.</text>
</comment>
<evidence type="ECO:0000256" key="8">
    <source>
        <dbReference type="ARBA" id="ARBA00022989"/>
    </source>
</evidence>
<dbReference type="PIRSF" id="PIRSF017385">
    <property type="entry name" value="CtaF"/>
    <property type="match status" value="1"/>
</dbReference>
<evidence type="ECO:0000313" key="15">
    <source>
        <dbReference type="Proteomes" id="UP001518976"/>
    </source>
</evidence>
<dbReference type="Pfam" id="PF12270">
    <property type="entry name" value="Cyt_c_ox_IV"/>
    <property type="match status" value="1"/>
</dbReference>
<evidence type="ECO:0000256" key="7">
    <source>
        <dbReference type="ARBA" id="ARBA00022967"/>
    </source>
</evidence>
<dbReference type="EMBL" id="JAFFZN010000014">
    <property type="protein sequence ID" value="MBO8187152.1"/>
    <property type="molecule type" value="Genomic_DNA"/>
</dbReference>
<feature type="transmembrane region" description="Helical" evidence="13">
    <location>
        <begin position="31"/>
        <end position="51"/>
    </location>
</feature>
<dbReference type="PROSITE" id="PS51257">
    <property type="entry name" value="PROKAR_LIPOPROTEIN"/>
    <property type="match status" value="1"/>
</dbReference>
<organism evidence="14 15">
    <name type="scientific">Streptomyces spirodelae</name>
    <dbReference type="NCBI Taxonomy" id="2812904"/>
    <lineage>
        <taxon>Bacteria</taxon>
        <taxon>Bacillati</taxon>
        <taxon>Actinomycetota</taxon>
        <taxon>Actinomycetes</taxon>
        <taxon>Kitasatosporales</taxon>
        <taxon>Streptomycetaceae</taxon>
        <taxon>Streptomyces</taxon>
    </lineage>
</organism>